<dbReference type="EMBL" id="JAEEFW010000013">
    <property type="protein sequence ID" value="MBU4636934.1"/>
    <property type="molecule type" value="Genomic_DNA"/>
</dbReference>
<evidence type="ECO:0000256" key="1">
    <source>
        <dbReference type="ARBA" id="ARBA00009346"/>
    </source>
</evidence>
<dbReference type="InterPro" id="IPR035900">
    <property type="entry name" value="Colicin_E_sf"/>
</dbReference>
<dbReference type="Proteomes" id="UP000787568">
    <property type="component" value="Unassembled WGS sequence"/>
</dbReference>
<sequence>MTTRKSIADYTETEFGSFIHKILAINEAGSDKDLGELLMQFRQLTEHPNGTDLIFYPEDGADDSPEGITKTVKEWRKANGLPGFKS</sequence>
<dbReference type="GO" id="GO:0030153">
    <property type="term" value="P:bacteriocin immunity"/>
    <property type="evidence" value="ECO:0007669"/>
    <property type="project" value="UniProtKB-KW"/>
</dbReference>
<dbReference type="Pfam" id="PF01320">
    <property type="entry name" value="Colicin_Pyocin"/>
    <property type="match status" value="1"/>
</dbReference>
<dbReference type="RefSeq" id="WP_081362037.1">
    <property type="nucleotide sequence ID" value="NZ_CP027717.1"/>
</dbReference>
<dbReference type="PRINTS" id="PR01299">
    <property type="entry name" value="PYOCIN"/>
</dbReference>
<accession>A0AAJ1E5I5</accession>
<dbReference type="AlphaFoldDB" id="A0AAJ1E5I5"/>
<dbReference type="Gene3D" id="1.10.1200.20">
    <property type="entry name" value="Colicin E immunity protein"/>
    <property type="match status" value="1"/>
</dbReference>
<proteinExistence type="inferred from homology"/>
<comment type="caution">
    <text evidence="3">The sequence shown here is derived from an EMBL/GenBank/DDBJ whole genome shotgun (WGS) entry which is preliminary data.</text>
</comment>
<organism evidence="3 4">
    <name type="scientific">Pseudomonas chlororaphis subsp. aurantiaca</name>
    <dbReference type="NCBI Taxonomy" id="86192"/>
    <lineage>
        <taxon>Bacteria</taxon>
        <taxon>Pseudomonadati</taxon>
        <taxon>Pseudomonadota</taxon>
        <taxon>Gammaproteobacteria</taxon>
        <taxon>Pseudomonadales</taxon>
        <taxon>Pseudomonadaceae</taxon>
        <taxon>Pseudomonas</taxon>
    </lineage>
</organism>
<gene>
    <name evidence="3" type="ORF">I8747_29390</name>
</gene>
<dbReference type="InterPro" id="IPR000290">
    <property type="entry name" value="Colicin_pyocin"/>
</dbReference>
<dbReference type="SUPFAM" id="SSF47345">
    <property type="entry name" value="Colicin E immunity proteins"/>
    <property type="match status" value="1"/>
</dbReference>
<protein>
    <submittedName>
        <fullName evidence="3">Bacteriocin immunity protein</fullName>
    </submittedName>
</protein>
<evidence type="ECO:0000313" key="3">
    <source>
        <dbReference type="EMBL" id="MBU4636934.1"/>
    </source>
</evidence>
<evidence type="ECO:0000313" key="4">
    <source>
        <dbReference type="Proteomes" id="UP000787568"/>
    </source>
</evidence>
<dbReference type="GO" id="GO:0015643">
    <property type="term" value="F:toxic substance binding"/>
    <property type="evidence" value="ECO:0007669"/>
    <property type="project" value="InterPro"/>
</dbReference>
<comment type="similarity">
    <text evidence="1">Belongs to the colicins ColE2/ColE8/ColE9 and pyocins S1/S2 family.</text>
</comment>
<dbReference type="CDD" id="cd16363">
    <property type="entry name" value="Col_Im_like"/>
    <property type="match status" value="1"/>
</dbReference>
<reference evidence="3" key="1">
    <citation type="submission" date="2020-12" db="EMBL/GenBank/DDBJ databases">
        <title>Generalized mutagenesis with transposon Tn5. A laboratory procedure for the identification of genes responsible for a bacterial phenotype and its regulation, illustrated with phenazine production in Pseudomonas chlororaphis.</title>
        <authorList>
            <person name="Muzio F."/>
            <person name="Sobrero P."/>
            <person name="Agaras B."/>
            <person name="Valverde C."/>
        </authorList>
    </citation>
    <scope>NUCLEOTIDE SEQUENCE</scope>
    <source>
        <strain evidence="3">SMMP3</strain>
    </source>
</reference>
<evidence type="ECO:0000256" key="2">
    <source>
        <dbReference type="ARBA" id="ARBA00023025"/>
    </source>
</evidence>
<keyword evidence="2" id="KW-0079">Bacteriocin immunity</keyword>
<name>A0AAJ1E5I5_9PSED</name>